<dbReference type="PROSITE" id="PS50893">
    <property type="entry name" value="ABC_TRANSPORTER_2"/>
    <property type="match status" value="1"/>
</dbReference>
<sequence length="262" mass="28300">MSIRLNACGISVHMERALILRELTLSVFQGEFVGLIGPNGSGKSTLLRTLAGFLKPSAGEVLLDGEDMAAISRKALARKLAFVPQDLTVDFDFTVREVVGMGRHPYISRFAGENGRDREVIEKAMRETGTLHLSDRSMPSLSGGQRQMAFIAKALAQEPEVLLLDEPISALDIAHQLRVLSVIRKLCDQGLTAIAALHDLNLASRYCDRLVLIREGEVLARGSAEEVMTESCIREAYGVEAVVATDPSTGKPSVTALQEAAG</sequence>
<dbReference type="InterPro" id="IPR017871">
    <property type="entry name" value="ABC_transporter-like_CS"/>
</dbReference>
<keyword evidence="2" id="KW-0547">Nucleotide-binding</keyword>
<name>A0ABW3DD98_9BACL</name>
<reference evidence="7" key="1">
    <citation type="journal article" date="2019" name="Int. J. Syst. Evol. Microbiol.">
        <title>The Global Catalogue of Microorganisms (GCM) 10K type strain sequencing project: providing services to taxonomists for standard genome sequencing and annotation.</title>
        <authorList>
            <consortium name="The Broad Institute Genomics Platform"/>
            <consortium name="The Broad Institute Genome Sequencing Center for Infectious Disease"/>
            <person name="Wu L."/>
            <person name="Ma J."/>
        </authorList>
    </citation>
    <scope>NUCLEOTIDE SEQUENCE [LARGE SCALE GENOMIC DNA]</scope>
    <source>
        <strain evidence="7">CCUG 57263</strain>
    </source>
</reference>
<keyword evidence="3 6" id="KW-0067">ATP-binding</keyword>
<dbReference type="RefSeq" id="WP_144933985.1">
    <property type="nucleotide sequence ID" value="NZ_JBHTIU010000081.1"/>
</dbReference>
<evidence type="ECO:0000256" key="1">
    <source>
        <dbReference type="ARBA" id="ARBA00022448"/>
    </source>
</evidence>
<dbReference type="InterPro" id="IPR003593">
    <property type="entry name" value="AAA+_ATPase"/>
</dbReference>
<evidence type="ECO:0000313" key="6">
    <source>
        <dbReference type="EMBL" id="MFD0871387.1"/>
    </source>
</evidence>
<evidence type="ECO:0000313" key="7">
    <source>
        <dbReference type="Proteomes" id="UP001597120"/>
    </source>
</evidence>
<dbReference type="SUPFAM" id="SSF52540">
    <property type="entry name" value="P-loop containing nucleoside triphosphate hydrolases"/>
    <property type="match status" value="1"/>
</dbReference>
<dbReference type="PANTHER" id="PTHR42794:SF1">
    <property type="entry name" value="HEMIN IMPORT ATP-BINDING PROTEIN HMUV"/>
    <property type="match status" value="1"/>
</dbReference>
<keyword evidence="1" id="KW-0813">Transport</keyword>
<dbReference type="Gene3D" id="3.40.50.300">
    <property type="entry name" value="P-loop containing nucleotide triphosphate hydrolases"/>
    <property type="match status" value="1"/>
</dbReference>
<keyword evidence="4" id="KW-1278">Translocase</keyword>
<evidence type="ECO:0000256" key="2">
    <source>
        <dbReference type="ARBA" id="ARBA00022741"/>
    </source>
</evidence>
<proteinExistence type="predicted"/>
<gene>
    <name evidence="6" type="ORF">ACFQ03_19805</name>
</gene>
<dbReference type="Proteomes" id="UP001597120">
    <property type="component" value="Unassembled WGS sequence"/>
</dbReference>
<dbReference type="NCBIfam" id="NF010068">
    <property type="entry name" value="PRK13548.1"/>
    <property type="match status" value="1"/>
</dbReference>
<dbReference type="InterPro" id="IPR003439">
    <property type="entry name" value="ABC_transporter-like_ATP-bd"/>
</dbReference>
<dbReference type="GO" id="GO:0005524">
    <property type="term" value="F:ATP binding"/>
    <property type="evidence" value="ECO:0007669"/>
    <property type="project" value="UniProtKB-KW"/>
</dbReference>
<dbReference type="EMBL" id="JBHTIU010000081">
    <property type="protein sequence ID" value="MFD0871387.1"/>
    <property type="molecule type" value="Genomic_DNA"/>
</dbReference>
<dbReference type="InterPro" id="IPR027417">
    <property type="entry name" value="P-loop_NTPase"/>
</dbReference>
<dbReference type="PROSITE" id="PS00211">
    <property type="entry name" value="ABC_TRANSPORTER_1"/>
    <property type="match status" value="1"/>
</dbReference>
<evidence type="ECO:0000256" key="3">
    <source>
        <dbReference type="ARBA" id="ARBA00022840"/>
    </source>
</evidence>
<dbReference type="PANTHER" id="PTHR42794">
    <property type="entry name" value="HEMIN IMPORT ATP-BINDING PROTEIN HMUV"/>
    <property type="match status" value="1"/>
</dbReference>
<accession>A0ABW3DD98</accession>
<comment type="caution">
    <text evidence="6">The sequence shown here is derived from an EMBL/GenBank/DDBJ whole genome shotgun (WGS) entry which is preliminary data.</text>
</comment>
<dbReference type="CDD" id="cd03214">
    <property type="entry name" value="ABC_Iron-Siderophores_B12_Hemin"/>
    <property type="match status" value="1"/>
</dbReference>
<keyword evidence="7" id="KW-1185">Reference proteome</keyword>
<feature type="domain" description="ABC transporter" evidence="5">
    <location>
        <begin position="3"/>
        <end position="240"/>
    </location>
</feature>
<dbReference type="Pfam" id="PF00005">
    <property type="entry name" value="ABC_tran"/>
    <property type="match status" value="1"/>
</dbReference>
<organism evidence="6 7">
    <name type="scientific">Paenibacillus residui</name>
    <dbReference type="NCBI Taxonomy" id="629724"/>
    <lineage>
        <taxon>Bacteria</taxon>
        <taxon>Bacillati</taxon>
        <taxon>Bacillota</taxon>
        <taxon>Bacilli</taxon>
        <taxon>Bacillales</taxon>
        <taxon>Paenibacillaceae</taxon>
        <taxon>Paenibacillus</taxon>
    </lineage>
</organism>
<dbReference type="SMART" id="SM00382">
    <property type="entry name" value="AAA"/>
    <property type="match status" value="1"/>
</dbReference>
<evidence type="ECO:0000256" key="4">
    <source>
        <dbReference type="ARBA" id="ARBA00022967"/>
    </source>
</evidence>
<evidence type="ECO:0000259" key="5">
    <source>
        <dbReference type="PROSITE" id="PS50893"/>
    </source>
</evidence>
<protein>
    <submittedName>
        <fullName evidence="6">Heme ABC transporter ATP-binding protein</fullName>
    </submittedName>
</protein>